<proteinExistence type="predicted"/>
<name>A0A074RGX5_9AGAM</name>
<dbReference type="Proteomes" id="UP000027456">
    <property type="component" value="Unassembled WGS sequence"/>
</dbReference>
<keyword evidence="1" id="KW-0808">Transferase</keyword>
<reference evidence="1 2" key="1">
    <citation type="submission" date="2013-12" db="EMBL/GenBank/DDBJ databases">
        <authorList>
            <person name="Cubeta M."/>
            <person name="Pakala S."/>
            <person name="Fedorova N."/>
            <person name="Thomas E."/>
            <person name="Dean R."/>
            <person name="Jabaji S."/>
            <person name="Neate S."/>
            <person name="Toda T."/>
            <person name="Tavantzis S."/>
            <person name="Vilgalys R."/>
            <person name="Bharathan N."/>
            <person name="Pakala S."/>
            <person name="Losada L.S."/>
            <person name="Zafar N."/>
            <person name="Nierman W."/>
        </authorList>
    </citation>
    <scope>NUCLEOTIDE SEQUENCE [LARGE SCALE GENOMIC DNA]</scope>
    <source>
        <strain evidence="1 2">123E</strain>
    </source>
</reference>
<organism evidence="1 2">
    <name type="scientific">Rhizoctonia solani 123E</name>
    <dbReference type="NCBI Taxonomy" id="1423351"/>
    <lineage>
        <taxon>Eukaryota</taxon>
        <taxon>Fungi</taxon>
        <taxon>Dikarya</taxon>
        <taxon>Basidiomycota</taxon>
        <taxon>Agaricomycotina</taxon>
        <taxon>Agaricomycetes</taxon>
        <taxon>Cantharellales</taxon>
        <taxon>Ceratobasidiaceae</taxon>
        <taxon>Rhizoctonia</taxon>
    </lineage>
</organism>
<dbReference type="AlphaFoldDB" id="A0A074RGX5"/>
<evidence type="ECO:0000313" key="1">
    <source>
        <dbReference type="EMBL" id="KEP46024.1"/>
    </source>
</evidence>
<keyword evidence="2" id="KW-1185">Reference proteome</keyword>
<accession>A0A074RGX5</accession>
<dbReference type="STRING" id="1423351.A0A074RGX5"/>
<evidence type="ECO:0000313" key="2">
    <source>
        <dbReference type="Proteomes" id="UP000027456"/>
    </source>
</evidence>
<gene>
    <name evidence="1" type="ORF">V565_223190</name>
</gene>
<dbReference type="OrthoDB" id="3055720at2759"/>
<comment type="caution">
    <text evidence="1">The sequence shown here is derived from an EMBL/GenBank/DDBJ whole genome shotgun (WGS) entry which is preliminary data.</text>
</comment>
<dbReference type="GO" id="GO:0016740">
    <property type="term" value="F:transferase activity"/>
    <property type="evidence" value="ECO:0007669"/>
    <property type="project" value="UniProtKB-KW"/>
</dbReference>
<dbReference type="EMBL" id="AZST01001324">
    <property type="protein sequence ID" value="KEP46024.1"/>
    <property type="molecule type" value="Genomic_DNA"/>
</dbReference>
<sequence length="124" mass="14040">MAPNTTSNPPSTYQCQTTSAPIFGHNATETSYWPFPHIVAQTPPRFAYVFYATEKEYLCNVLINFRQLRQLNVAAELALIYPASWITQYPPGSTNPIRRMLEKASSEYQANLHPLELWSTGQGD</sequence>
<dbReference type="HOGENOM" id="CLU_2009474_0_0_1"/>
<protein>
    <submittedName>
        <fullName evidence="1">Putative glucose N-acetyltransferase</fullName>
    </submittedName>
</protein>
<feature type="non-terminal residue" evidence="1">
    <location>
        <position position="124"/>
    </location>
</feature>